<dbReference type="Gene3D" id="3.40.630.30">
    <property type="match status" value="1"/>
</dbReference>
<dbReference type="Proteomes" id="UP000586827">
    <property type="component" value="Unassembled WGS sequence"/>
</dbReference>
<dbReference type="InterPro" id="IPR016181">
    <property type="entry name" value="Acyl_CoA_acyltransferase"/>
</dbReference>
<proteinExistence type="predicted"/>
<comment type="caution">
    <text evidence="3">The sequence shown here is derived from an EMBL/GenBank/DDBJ whole genome shotgun (WGS) entry which is preliminary data.</text>
</comment>
<protein>
    <submittedName>
        <fullName evidence="3">GNAT family N-acetyltransferase</fullName>
    </submittedName>
</protein>
<dbReference type="GO" id="GO:0008999">
    <property type="term" value="F:protein-N-terminal-alanine acetyltransferase activity"/>
    <property type="evidence" value="ECO:0007669"/>
    <property type="project" value="TreeGrafter"/>
</dbReference>
<reference evidence="3 4" key="1">
    <citation type="submission" date="2020-05" db="EMBL/GenBank/DDBJ databases">
        <title>MicrobeNet Type strains.</title>
        <authorList>
            <person name="Nicholson A.C."/>
        </authorList>
    </citation>
    <scope>NUCLEOTIDE SEQUENCE [LARGE SCALE GENOMIC DNA]</scope>
    <source>
        <strain evidence="3 4">JCM 3224</strain>
    </source>
</reference>
<dbReference type="InterPro" id="IPR000182">
    <property type="entry name" value="GNAT_dom"/>
</dbReference>
<dbReference type="PROSITE" id="PS51186">
    <property type="entry name" value="GNAT"/>
    <property type="match status" value="1"/>
</dbReference>
<evidence type="ECO:0000313" key="3">
    <source>
        <dbReference type="EMBL" id="NNH71665.1"/>
    </source>
</evidence>
<dbReference type="GO" id="GO:0005737">
    <property type="term" value="C:cytoplasm"/>
    <property type="evidence" value="ECO:0007669"/>
    <property type="project" value="TreeGrafter"/>
</dbReference>
<dbReference type="PANTHER" id="PTHR43441:SF10">
    <property type="entry name" value="ACETYLTRANSFERASE"/>
    <property type="match status" value="1"/>
</dbReference>
<dbReference type="SUPFAM" id="SSF55729">
    <property type="entry name" value="Acyl-CoA N-acyltransferases (Nat)"/>
    <property type="match status" value="1"/>
</dbReference>
<keyword evidence="4" id="KW-1185">Reference proteome</keyword>
<dbReference type="PANTHER" id="PTHR43441">
    <property type="entry name" value="RIBOSOMAL-PROTEIN-SERINE ACETYLTRANSFERASE"/>
    <property type="match status" value="1"/>
</dbReference>
<accession>A0A849C5P5</accession>
<dbReference type="InterPro" id="IPR051908">
    <property type="entry name" value="Ribosomal_N-acetyltransferase"/>
</dbReference>
<name>A0A849C5P5_9NOCA</name>
<feature type="region of interest" description="Disordered" evidence="1">
    <location>
        <begin position="174"/>
        <end position="193"/>
    </location>
</feature>
<evidence type="ECO:0000313" key="4">
    <source>
        <dbReference type="Proteomes" id="UP000586827"/>
    </source>
</evidence>
<evidence type="ECO:0000259" key="2">
    <source>
        <dbReference type="PROSITE" id="PS51186"/>
    </source>
</evidence>
<dbReference type="AlphaFoldDB" id="A0A849C5P5"/>
<keyword evidence="3" id="KW-0808">Transferase</keyword>
<dbReference type="EMBL" id="JABELX010000006">
    <property type="protein sequence ID" value="NNH71665.1"/>
    <property type="molecule type" value="Genomic_DNA"/>
</dbReference>
<evidence type="ECO:0000256" key="1">
    <source>
        <dbReference type="SAM" id="MobiDB-lite"/>
    </source>
</evidence>
<feature type="domain" description="N-acetyltransferase" evidence="2">
    <location>
        <begin position="11"/>
        <end position="178"/>
    </location>
</feature>
<organism evidence="3 4">
    <name type="scientific">Nocardia uniformis</name>
    <dbReference type="NCBI Taxonomy" id="53432"/>
    <lineage>
        <taxon>Bacteria</taxon>
        <taxon>Bacillati</taxon>
        <taxon>Actinomycetota</taxon>
        <taxon>Actinomycetes</taxon>
        <taxon>Mycobacteriales</taxon>
        <taxon>Nocardiaceae</taxon>
        <taxon>Nocardia</taxon>
    </lineage>
</organism>
<dbReference type="GO" id="GO:1990189">
    <property type="term" value="F:protein N-terminal-serine acetyltransferase activity"/>
    <property type="evidence" value="ECO:0007669"/>
    <property type="project" value="TreeGrafter"/>
</dbReference>
<dbReference type="Pfam" id="PF13302">
    <property type="entry name" value="Acetyltransf_3"/>
    <property type="match status" value="1"/>
</dbReference>
<dbReference type="RefSeq" id="WP_067519752.1">
    <property type="nucleotide sequence ID" value="NZ_JABELX010000006.1"/>
</dbReference>
<gene>
    <name evidence="3" type="ORF">HLB23_17660</name>
</gene>
<sequence length="193" mass="20797">MDPSTLSNGTVWLSPPTVHDIDTITACCQEPSLGRWTTMPVPYHREHAEAFITDIVIPGWAAHRPTWALRPSADGPVIGMIGLNPYRGPADEGAEIGFWLSPAARGRGLMTQAVDLVCTTGFAPDAFGFGRIEWRAIVGNLASAAVASRAGFHYEGLLRGGMIQRGVRHDTWVASRLPTDPPGPATDWPAEFP</sequence>